<evidence type="ECO:0000313" key="3">
    <source>
        <dbReference type="EMBL" id="KJY50055.1"/>
    </source>
</evidence>
<evidence type="ECO:0000256" key="1">
    <source>
        <dbReference type="SAM" id="MobiDB-lite"/>
    </source>
</evidence>
<feature type="domain" description="AAA+ ATPase" evidence="2">
    <location>
        <begin position="308"/>
        <end position="504"/>
    </location>
</feature>
<evidence type="ECO:0000259" key="2">
    <source>
        <dbReference type="SMART" id="SM00382"/>
    </source>
</evidence>
<feature type="compositionally biased region" description="Basic and acidic residues" evidence="1">
    <location>
        <begin position="586"/>
        <end position="600"/>
    </location>
</feature>
<dbReference type="InterPro" id="IPR027417">
    <property type="entry name" value="P-loop_NTPase"/>
</dbReference>
<dbReference type="InterPro" id="IPR052934">
    <property type="entry name" value="Methyl-DNA_Rec/Restrict_Enz"/>
</dbReference>
<dbReference type="SUPFAM" id="SSF52540">
    <property type="entry name" value="P-loop containing nucleoside triphosphate hydrolases"/>
    <property type="match status" value="1"/>
</dbReference>
<dbReference type="PANTHER" id="PTHR37291">
    <property type="entry name" value="5-METHYLCYTOSINE-SPECIFIC RESTRICTION ENZYME B"/>
    <property type="match status" value="1"/>
</dbReference>
<dbReference type="GO" id="GO:0016887">
    <property type="term" value="F:ATP hydrolysis activity"/>
    <property type="evidence" value="ECO:0007669"/>
    <property type="project" value="InterPro"/>
</dbReference>
<dbReference type="SMART" id="SM00382">
    <property type="entry name" value="AAA"/>
    <property type="match status" value="1"/>
</dbReference>
<dbReference type="AlphaFoldDB" id="A0A0F4KUI4"/>
<accession>A0A0F4KUI4</accession>
<reference evidence="3 4" key="1">
    <citation type="submission" date="2014-12" db="EMBL/GenBank/DDBJ databases">
        <title>Comparative genomics of the lactic acid bacteria isolated from the honey bee gut.</title>
        <authorList>
            <person name="Ellegaard K.M."/>
            <person name="Tamarit D."/>
            <person name="Javelind E."/>
            <person name="Olofsson T."/>
            <person name="Andersson S.G."/>
            <person name="Vasquez A."/>
        </authorList>
    </citation>
    <scope>NUCLEOTIDE SEQUENCE [LARGE SCALE GENOMIC DNA]</scope>
    <source>
        <strain evidence="3 4">Bin7</strain>
    </source>
</reference>
<protein>
    <recommendedName>
        <fullName evidence="2">AAA+ ATPase domain-containing protein</fullName>
    </recommendedName>
</protein>
<dbReference type="CDD" id="cd00009">
    <property type="entry name" value="AAA"/>
    <property type="match status" value="1"/>
</dbReference>
<comment type="caution">
    <text evidence="3">The sequence shown here is derived from an EMBL/GenBank/DDBJ whole genome shotgun (WGS) entry which is preliminary data.</text>
</comment>
<dbReference type="Proteomes" id="UP000033567">
    <property type="component" value="Unassembled WGS sequence"/>
</dbReference>
<gene>
    <name evidence="3" type="ORF">JF70_07380</name>
</gene>
<feature type="region of interest" description="Disordered" evidence="1">
    <location>
        <begin position="586"/>
        <end position="631"/>
    </location>
</feature>
<name>A0A0F4KUI4_9BIFI</name>
<proteinExistence type="predicted"/>
<dbReference type="GO" id="GO:0005524">
    <property type="term" value="F:ATP binding"/>
    <property type="evidence" value="ECO:0007669"/>
    <property type="project" value="InterPro"/>
</dbReference>
<keyword evidence="4" id="KW-1185">Reference proteome</keyword>
<dbReference type="Pfam" id="PF07728">
    <property type="entry name" value="AAA_5"/>
    <property type="match status" value="1"/>
</dbReference>
<dbReference type="InterPro" id="IPR003593">
    <property type="entry name" value="AAA+_ATPase"/>
</dbReference>
<dbReference type="PATRIC" id="fig|1684.5.peg.779"/>
<evidence type="ECO:0000313" key="4">
    <source>
        <dbReference type="Proteomes" id="UP000033567"/>
    </source>
</evidence>
<dbReference type="EMBL" id="JWMF01000007">
    <property type="protein sequence ID" value="KJY50055.1"/>
    <property type="molecule type" value="Genomic_DNA"/>
</dbReference>
<organism evidence="3 4">
    <name type="scientific">Bifidobacterium mellis</name>
    <dbReference type="NCBI Taxonomy" id="1293823"/>
    <lineage>
        <taxon>Bacteria</taxon>
        <taxon>Bacillati</taxon>
        <taxon>Actinomycetota</taxon>
        <taxon>Actinomycetes</taxon>
        <taxon>Bifidobacteriales</taxon>
        <taxon>Bifidobacteriaceae</taxon>
        <taxon>Bifidobacterium</taxon>
    </lineage>
</organism>
<dbReference type="Gene3D" id="3.40.50.300">
    <property type="entry name" value="P-loop containing nucleotide triphosphate hydrolases"/>
    <property type="match status" value="1"/>
</dbReference>
<dbReference type="InterPro" id="IPR011704">
    <property type="entry name" value="ATPase_dyneun-rel_AAA"/>
</dbReference>
<dbReference type="PANTHER" id="PTHR37291:SF1">
    <property type="entry name" value="TYPE IV METHYL-DIRECTED RESTRICTION ENZYME ECOKMCRB SUBUNIT"/>
    <property type="match status" value="1"/>
</dbReference>
<sequence length="631" mass="72207">MISTESDKWKSSKETPATIQEERFKNWNRTHLIDKGTLPRGNYTYTLESTLRNMKTRLLDQAGSQVATAVKESAFDYLTYDEFKPIYDQILADSDFKKNSSALHHYDMKAGIDRYKQFLFEFRQTEEDYEKFARLLDFFIKHNDENVEAKKNGSRLEYTNSTQRGFAEHWKLDDGFNVLSTGMDFTLWFFKNGAFATPNSTYINVNGTFLNIRPIFKEKSKSITGLRAGWHPVRSEPWQKELPSLSCSVDDLDLSAKRPNRLVKQMLDLIVQLNKIYRTYRTGKTKMPHNMTSEQYSRLSERAKQLLEVRNIIFHGAPGTGKTTVARKIAAELLCLDYDNDEQLNEQLNESPQYEFVQFHPSYDYTDFVEGLRPETTASGNVGFQLYPGTFTKFVNEARTNPEQNYVIVIDEINRGDLSKIFGELFFSIDPDYRGKKGSVDTQYTNLHSSAYKKRGGLDAGQKFYIPGNVYIIGTMNDIDRSVDSFDFAMRRRFTFVEITAEESAKALDGTPNGDKAKSMMTAVNSKISDFLGTDYVLGVGYFLKIAQSREDKAPMELWKNHLEPLLTDYLRGMDDADRKLKEIHKEFETSDASKDKKETTTGNDSSSAKHESTQEDDAPTASSDSDSSEA</sequence>